<keyword evidence="2" id="KW-1185">Reference proteome</keyword>
<protein>
    <submittedName>
        <fullName evidence="1">Uncharacterized protein</fullName>
    </submittedName>
</protein>
<gene>
    <name evidence="1" type="ORF">A0H81_07450</name>
</gene>
<name>A0A1C7M6M3_GRIFR</name>
<evidence type="ECO:0000313" key="2">
    <source>
        <dbReference type="Proteomes" id="UP000092993"/>
    </source>
</evidence>
<dbReference type="EMBL" id="LUGG01000009">
    <property type="protein sequence ID" value="OBZ72623.1"/>
    <property type="molecule type" value="Genomic_DNA"/>
</dbReference>
<dbReference type="Proteomes" id="UP000092993">
    <property type="component" value="Unassembled WGS sequence"/>
</dbReference>
<evidence type="ECO:0000313" key="1">
    <source>
        <dbReference type="EMBL" id="OBZ72623.1"/>
    </source>
</evidence>
<organism evidence="1 2">
    <name type="scientific">Grifola frondosa</name>
    <name type="common">Maitake</name>
    <name type="synonym">Polyporus frondosus</name>
    <dbReference type="NCBI Taxonomy" id="5627"/>
    <lineage>
        <taxon>Eukaryota</taxon>
        <taxon>Fungi</taxon>
        <taxon>Dikarya</taxon>
        <taxon>Basidiomycota</taxon>
        <taxon>Agaricomycotina</taxon>
        <taxon>Agaricomycetes</taxon>
        <taxon>Polyporales</taxon>
        <taxon>Grifolaceae</taxon>
        <taxon>Grifola</taxon>
    </lineage>
</organism>
<reference evidence="1 2" key="1">
    <citation type="submission" date="2016-03" db="EMBL/GenBank/DDBJ databases">
        <title>Whole genome sequencing of Grifola frondosa 9006-11.</title>
        <authorList>
            <person name="Min B."/>
            <person name="Park H."/>
            <person name="Kim J.-G."/>
            <person name="Cho H."/>
            <person name="Oh Y.-L."/>
            <person name="Kong W.-S."/>
            <person name="Choi I.-G."/>
        </authorList>
    </citation>
    <scope>NUCLEOTIDE SEQUENCE [LARGE SCALE GENOMIC DNA]</scope>
    <source>
        <strain evidence="1 2">9006-11</strain>
    </source>
</reference>
<proteinExistence type="predicted"/>
<comment type="caution">
    <text evidence="1">The sequence shown here is derived from an EMBL/GenBank/DDBJ whole genome shotgun (WGS) entry which is preliminary data.</text>
</comment>
<accession>A0A1C7M6M3</accession>
<sequence length="90" mass="10043">MATYINNGSVEVDKMYISIEDVLSPQLILHSYFRFAPAGRSAILVADILVLAVPYLKRTTQERETDRVGEIDPLDADVFDMLGLQVLQGD</sequence>
<dbReference type="AlphaFoldDB" id="A0A1C7M6M3"/>